<sequence length="1043" mass="113693">MRRHRLVVVLAIVALVAPLASSAGAGPPEDQRRATVADTLNAYRVKASAENLRALALAGYDVTEGRDLERGTIDVVGYGSDLARFNARQLSSYRAVSAQTSGPQVAPTDGASDADWTVWTKYDAVPGDDKEQYTETYDRILADYPEIAKKRVTGTTYGGREIVALQITRGATGADIPGRPAVLYNALQHAREWLAGETCRRTLNYFTKHYGKGTSAGLEVTRLVNRTELWFVCVNNPDGYEFTFTPGNRLWRKNLRDNDGDGVIGPGDGVDPNRNFADHWGMDAEGSSADPASETYRGPAPASEPETIAMEALFEEIHPVFQKNDHTAAELLLYPQGFQQDTPTADHEIFTALAGDPFKPGIPGFLPELSAGLYITNGDFTGWAYNSQRTLSFTPEGTAAEDPAVSGFEYPDSPLQVAQEFQRHLPFALDLAHTSRHPARPTSHLDNGAEPFVVDAFKESYGDPQPVGAVVKRRLGKVTMHYKIKGEPARTTTARRYAGGERYNHDRGVYYRRVRGVVRGTEPGDTVKVWFTAGRRESDPFRYRARVETNKRVLVLANEDWSGVQPNPVPLDGPQYLDYYTDALKAAGVRYAVYDVDAHRRRPPDPLGVLSHFSHVVWYTGDDYVPREPDAPGGSGITKRAVQIQNNVRDFLNEGGKLFYSGQNAGRVFAEGYLYNPFQAEEDTYCQDQNPTCITVQDDFLQYWLGAYTYITGGGQHPEDGSVFPVDGTEAPFDALDLTVNGADSAANADHAPTMLVTSSILDPDQYPLFADSRSVATWDRPFAAPFDPVDGAWFVSSGATDEAYKRLAKTFDLTGETGATLDLSTSFDLESDYDYLFVEIHTVGEDDWTTLADSNGHTSDDVGLSCPTTGDGSNWQLLHPFLAHYQTITDGGDNCVPTGSSGAWNAATGNSGGWQEWEMPIPPAYVGHNVEVSISVVSDPAVQGLGAWVDQVSMRAADDTPINSTDPSFETGLDGWTTPGPPPGTENPATGWERAQSAPFVETPIVTTDDTVYTGLGLEAVTGASDRAAFMRASLEHLGLLP</sequence>
<dbReference type="PANTHER" id="PTHR11705">
    <property type="entry name" value="PROTEASE FAMILY M14 CARBOXYPEPTIDASE A,B"/>
    <property type="match status" value="1"/>
</dbReference>
<dbReference type="RefSeq" id="WP_118929118.1">
    <property type="nucleotide sequence ID" value="NZ_QXGH01000053.1"/>
</dbReference>
<dbReference type="GO" id="GO:0005615">
    <property type="term" value="C:extracellular space"/>
    <property type="evidence" value="ECO:0007669"/>
    <property type="project" value="TreeGrafter"/>
</dbReference>
<dbReference type="InterPro" id="IPR033810">
    <property type="entry name" value="Carboxypeptidase_T"/>
</dbReference>
<dbReference type="AlphaFoldDB" id="A0A417XSJ1"/>
<reference evidence="12 13" key="1">
    <citation type="submission" date="2018-09" db="EMBL/GenBank/DDBJ databases">
        <title>Genome sequencing of Nocardioides immobilis CCTCC AB 2017083 for comparison to Nocardioides silvaticus.</title>
        <authorList>
            <person name="Li C."/>
            <person name="Wang G."/>
        </authorList>
    </citation>
    <scope>NUCLEOTIDE SEQUENCE [LARGE SCALE GENOMIC DNA]</scope>
    <source>
        <strain evidence="12 13">CCTCC AB 2017083</strain>
    </source>
</reference>
<keyword evidence="3" id="KW-0645">Protease</keyword>
<organism evidence="12 13">
    <name type="scientific">Nocardioides immobilis</name>
    <dbReference type="NCBI Taxonomy" id="2049295"/>
    <lineage>
        <taxon>Bacteria</taxon>
        <taxon>Bacillati</taxon>
        <taxon>Actinomycetota</taxon>
        <taxon>Actinomycetes</taxon>
        <taxon>Propionibacteriales</taxon>
        <taxon>Nocardioidaceae</taxon>
        <taxon>Nocardioides</taxon>
    </lineage>
</organism>
<comment type="cofactor">
    <cofactor evidence="1">
        <name>Zn(2+)</name>
        <dbReference type="ChEBI" id="CHEBI:29105"/>
    </cofactor>
</comment>
<gene>
    <name evidence="12" type="ORF">D0Z08_30860</name>
</gene>
<protein>
    <submittedName>
        <fullName evidence="12">Zinc carboxypeptidase</fullName>
    </submittedName>
</protein>
<evidence type="ECO:0000256" key="7">
    <source>
        <dbReference type="ARBA" id="ARBA00023049"/>
    </source>
</evidence>
<evidence type="ECO:0000313" key="12">
    <source>
        <dbReference type="EMBL" id="RHW23231.1"/>
    </source>
</evidence>
<dbReference type="OrthoDB" id="5240362at2"/>
<feature type="chain" id="PRO_5019287844" evidence="10">
    <location>
        <begin position="26"/>
        <end position="1043"/>
    </location>
</feature>
<evidence type="ECO:0000313" key="13">
    <source>
        <dbReference type="Proteomes" id="UP000283644"/>
    </source>
</evidence>
<keyword evidence="12" id="KW-0121">Carboxypeptidase</keyword>
<keyword evidence="7" id="KW-0482">Metalloprotease</keyword>
<name>A0A417XSJ1_9ACTN</name>
<evidence type="ECO:0000256" key="10">
    <source>
        <dbReference type="SAM" id="SignalP"/>
    </source>
</evidence>
<evidence type="ECO:0000256" key="2">
    <source>
        <dbReference type="ARBA" id="ARBA00005988"/>
    </source>
</evidence>
<feature type="region of interest" description="Disordered" evidence="9">
    <location>
        <begin position="962"/>
        <end position="987"/>
    </location>
</feature>
<dbReference type="CDD" id="cd03859">
    <property type="entry name" value="M14_CPT"/>
    <property type="match status" value="1"/>
</dbReference>
<dbReference type="PRINTS" id="PR00765">
    <property type="entry name" value="CRBOXYPTASEA"/>
</dbReference>
<feature type="domain" description="Peptidase M14" evidence="11">
    <location>
        <begin position="125"/>
        <end position="421"/>
    </location>
</feature>
<evidence type="ECO:0000256" key="1">
    <source>
        <dbReference type="ARBA" id="ARBA00001947"/>
    </source>
</evidence>
<evidence type="ECO:0000256" key="3">
    <source>
        <dbReference type="ARBA" id="ARBA00022670"/>
    </source>
</evidence>
<dbReference type="GO" id="GO:0008270">
    <property type="term" value="F:zinc ion binding"/>
    <property type="evidence" value="ECO:0007669"/>
    <property type="project" value="InterPro"/>
</dbReference>
<evidence type="ECO:0000256" key="6">
    <source>
        <dbReference type="ARBA" id="ARBA00022833"/>
    </source>
</evidence>
<dbReference type="PANTHER" id="PTHR11705:SF143">
    <property type="entry name" value="SLL0236 PROTEIN"/>
    <property type="match status" value="1"/>
</dbReference>
<keyword evidence="10" id="KW-0732">Signal</keyword>
<keyword evidence="13" id="KW-1185">Reference proteome</keyword>
<accession>A0A417XSJ1</accession>
<keyword evidence="4" id="KW-0479">Metal-binding</keyword>
<dbReference type="Pfam" id="PF20773">
    <property type="entry name" value="InhA-like_MAM"/>
    <property type="match status" value="1"/>
</dbReference>
<dbReference type="GO" id="GO:0004181">
    <property type="term" value="F:metallocarboxypeptidase activity"/>
    <property type="evidence" value="ECO:0007669"/>
    <property type="project" value="InterPro"/>
</dbReference>
<keyword evidence="5" id="KW-0378">Hydrolase</keyword>
<dbReference type="Proteomes" id="UP000283644">
    <property type="component" value="Unassembled WGS sequence"/>
</dbReference>
<evidence type="ECO:0000256" key="8">
    <source>
        <dbReference type="PROSITE-ProRule" id="PRU01379"/>
    </source>
</evidence>
<feature type="active site" description="Proton donor/acceptor" evidence="8">
    <location>
        <position position="396"/>
    </location>
</feature>
<dbReference type="Pfam" id="PF00246">
    <property type="entry name" value="Peptidase_M14"/>
    <property type="match status" value="1"/>
</dbReference>
<comment type="caution">
    <text evidence="12">The sequence shown here is derived from an EMBL/GenBank/DDBJ whole genome shotgun (WGS) entry which is preliminary data.</text>
</comment>
<comment type="similarity">
    <text evidence="2 8">Belongs to the peptidase M14 family.</text>
</comment>
<dbReference type="GO" id="GO:0006508">
    <property type="term" value="P:proteolysis"/>
    <property type="evidence" value="ECO:0007669"/>
    <property type="project" value="UniProtKB-KW"/>
</dbReference>
<evidence type="ECO:0000256" key="9">
    <source>
        <dbReference type="SAM" id="MobiDB-lite"/>
    </source>
</evidence>
<keyword evidence="6" id="KW-0862">Zinc</keyword>
<dbReference type="PROSITE" id="PS52035">
    <property type="entry name" value="PEPTIDASE_M14"/>
    <property type="match status" value="1"/>
</dbReference>
<dbReference type="InterPro" id="IPR057246">
    <property type="entry name" value="CARBOXYPEPT_ZN_1"/>
</dbReference>
<proteinExistence type="inferred from homology"/>
<dbReference type="InterPro" id="IPR000834">
    <property type="entry name" value="Peptidase_M14"/>
</dbReference>
<dbReference type="PROSITE" id="PS00132">
    <property type="entry name" value="CARBOXYPEPT_ZN_1"/>
    <property type="match status" value="1"/>
</dbReference>
<evidence type="ECO:0000256" key="5">
    <source>
        <dbReference type="ARBA" id="ARBA00022801"/>
    </source>
</evidence>
<evidence type="ECO:0000256" key="4">
    <source>
        <dbReference type="ARBA" id="ARBA00022723"/>
    </source>
</evidence>
<evidence type="ECO:0000259" key="11">
    <source>
        <dbReference type="PROSITE" id="PS52035"/>
    </source>
</evidence>
<feature type="signal peptide" evidence="10">
    <location>
        <begin position="1"/>
        <end position="25"/>
    </location>
</feature>
<dbReference type="EMBL" id="QXGH01000053">
    <property type="protein sequence ID" value="RHW23231.1"/>
    <property type="molecule type" value="Genomic_DNA"/>
</dbReference>
<dbReference type="SMART" id="SM00631">
    <property type="entry name" value="Zn_pept"/>
    <property type="match status" value="1"/>
</dbReference>
<dbReference type="SUPFAM" id="SSF53187">
    <property type="entry name" value="Zn-dependent exopeptidases"/>
    <property type="match status" value="1"/>
</dbReference>
<dbReference type="Gene3D" id="3.40.630.10">
    <property type="entry name" value="Zn peptidases"/>
    <property type="match status" value="1"/>
</dbReference>